<dbReference type="HOGENOM" id="CLU_017718_7_4_1"/>
<dbReference type="GO" id="GO:0097271">
    <property type="term" value="P:protein localization to bud neck"/>
    <property type="evidence" value="ECO:0007669"/>
    <property type="project" value="EnsemblFungi"/>
</dbReference>
<dbReference type="KEGG" id="ncs:NCAS_0D00280"/>
<reference key="2">
    <citation type="submission" date="2011-08" db="EMBL/GenBank/DDBJ databases">
        <title>Genome sequence of Naumovozyma castellii.</title>
        <authorList>
            <person name="Gordon J.L."/>
            <person name="Armisen D."/>
            <person name="Proux-Wera E."/>
            <person name="OhEigeartaigh S.S."/>
            <person name="Byrne K.P."/>
            <person name="Wolfe K.H."/>
        </authorList>
    </citation>
    <scope>NUCLEOTIDE SEQUENCE</scope>
    <source>
        <strain>Type strain:CBS 4309</strain>
    </source>
</reference>
<dbReference type="GO" id="GO:0061163">
    <property type="term" value="P:endoplasmic reticulum polarization"/>
    <property type="evidence" value="ECO:0007669"/>
    <property type="project" value="EnsemblFungi"/>
</dbReference>
<dbReference type="Proteomes" id="UP000001640">
    <property type="component" value="Chromosome 4"/>
</dbReference>
<dbReference type="GO" id="GO:0000921">
    <property type="term" value="P:septin ring assembly"/>
    <property type="evidence" value="ECO:0007669"/>
    <property type="project" value="EnsemblFungi"/>
</dbReference>
<dbReference type="FunCoup" id="G0VEZ0">
    <property type="interactions" value="230"/>
</dbReference>
<comment type="similarity">
    <text evidence="4">Belongs to the TRAFAC class TrmE-Era-EngA-EngB-Septin-like GTPase superfamily. Septin GTPase family.</text>
</comment>
<evidence type="ECO:0000259" key="7">
    <source>
        <dbReference type="PROSITE" id="PS51719"/>
    </source>
</evidence>
<keyword evidence="9" id="KW-1185">Reference proteome</keyword>
<dbReference type="SUPFAM" id="SSF52540">
    <property type="entry name" value="P-loop containing nucleoside triphosphate hydrolases"/>
    <property type="match status" value="1"/>
</dbReference>
<reference evidence="8 9" key="1">
    <citation type="journal article" date="2011" name="Proc. Natl. Acad. Sci. U.S.A.">
        <title>Evolutionary erosion of yeast sex chromosomes by mating-type switching accidents.</title>
        <authorList>
            <person name="Gordon J.L."/>
            <person name="Armisen D."/>
            <person name="Proux-Wera E."/>
            <person name="Oheigeartaigh S.S."/>
            <person name="Byrne K.P."/>
            <person name="Wolfe K.H."/>
        </authorList>
    </citation>
    <scope>NUCLEOTIDE SEQUENCE [LARGE SCALE GENOMIC DNA]</scope>
    <source>
        <strain evidence="9">ATCC 76901 / BCRC 22586 / CBS 4309 / NBRC 1992 / NRRL Y-12630</strain>
    </source>
</reference>
<evidence type="ECO:0000313" key="8">
    <source>
        <dbReference type="EMBL" id="CCC69609.1"/>
    </source>
</evidence>
<dbReference type="PANTHER" id="PTHR18884">
    <property type="entry name" value="SEPTIN"/>
    <property type="match status" value="1"/>
</dbReference>
<dbReference type="RefSeq" id="XP_003675973.1">
    <property type="nucleotide sequence ID" value="XM_003675925.1"/>
</dbReference>
<dbReference type="CDD" id="cd01850">
    <property type="entry name" value="CDC_Septin"/>
    <property type="match status" value="1"/>
</dbReference>
<dbReference type="PIRSF" id="PIRSF006698">
    <property type="entry name" value="Septin"/>
    <property type="match status" value="1"/>
</dbReference>
<dbReference type="GO" id="GO:1903475">
    <property type="term" value="P:mitotic actomyosin contractile ring assembly"/>
    <property type="evidence" value="ECO:0007669"/>
    <property type="project" value="EnsemblFungi"/>
</dbReference>
<protein>
    <recommendedName>
        <fullName evidence="7">Septin-type G domain-containing protein</fullName>
    </recommendedName>
</protein>
<feature type="coiled-coil region" evidence="5">
    <location>
        <begin position="477"/>
        <end position="512"/>
    </location>
</feature>
<dbReference type="InParanoid" id="G0VEZ0"/>
<dbReference type="InterPro" id="IPR027417">
    <property type="entry name" value="P-loop_NTPase"/>
</dbReference>
<evidence type="ECO:0000256" key="4">
    <source>
        <dbReference type="RuleBase" id="RU004560"/>
    </source>
</evidence>
<dbReference type="OMA" id="IQECKFL"/>
<dbReference type="OrthoDB" id="416553at2759"/>
<dbReference type="GeneID" id="96903218"/>
<comment type="subcellular location">
    <subcellularLocation>
        <location evidence="1">Bud neck</location>
    </subcellularLocation>
</comment>
<dbReference type="GO" id="GO:0000917">
    <property type="term" value="P:division septum assembly"/>
    <property type="evidence" value="ECO:0007669"/>
    <property type="project" value="EnsemblFungi"/>
</dbReference>
<dbReference type="GO" id="GO:0000082">
    <property type="term" value="P:G1/S transition of mitotic cell cycle"/>
    <property type="evidence" value="ECO:0007669"/>
    <property type="project" value="EnsemblFungi"/>
</dbReference>
<dbReference type="eggNOG" id="KOG2655">
    <property type="taxonomic scope" value="Eukaryota"/>
</dbReference>
<keyword evidence="3 4" id="KW-0342">GTP-binding</keyword>
<evidence type="ECO:0000313" key="9">
    <source>
        <dbReference type="Proteomes" id="UP000001640"/>
    </source>
</evidence>
<dbReference type="GO" id="GO:0005200">
    <property type="term" value="F:structural constituent of cytoskeleton"/>
    <property type="evidence" value="ECO:0007669"/>
    <property type="project" value="EnsemblFungi"/>
</dbReference>
<dbReference type="InterPro" id="IPR030379">
    <property type="entry name" value="G_SEPTIN_dom"/>
</dbReference>
<dbReference type="STRING" id="1064592.G0VEZ0"/>
<dbReference type="EMBL" id="HE576755">
    <property type="protein sequence ID" value="CCC69609.1"/>
    <property type="molecule type" value="Genomic_DNA"/>
</dbReference>
<evidence type="ECO:0000256" key="2">
    <source>
        <dbReference type="ARBA" id="ARBA00022741"/>
    </source>
</evidence>
<feature type="domain" description="Septin-type G" evidence="7">
    <location>
        <begin position="20"/>
        <end position="339"/>
    </location>
</feature>
<evidence type="ECO:0000256" key="5">
    <source>
        <dbReference type="SAM" id="Coils"/>
    </source>
</evidence>
<accession>G0VEZ0</accession>
<dbReference type="Gene3D" id="3.40.50.300">
    <property type="entry name" value="P-loop containing nucleotide triphosphate hydrolases"/>
    <property type="match status" value="1"/>
</dbReference>
<dbReference type="PROSITE" id="PS51719">
    <property type="entry name" value="G_SEPTIN"/>
    <property type="match status" value="1"/>
</dbReference>
<feature type="region of interest" description="Disordered" evidence="6">
    <location>
        <begin position="341"/>
        <end position="370"/>
    </location>
</feature>
<dbReference type="GO" id="GO:1990317">
    <property type="term" value="C:Gin4 complex"/>
    <property type="evidence" value="ECO:0007669"/>
    <property type="project" value="EnsemblFungi"/>
</dbReference>
<keyword evidence="2 4" id="KW-0547">Nucleotide-binding</keyword>
<organism evidence="8 9">
    <name type="scientific">Naumovozyma castellii</name>
    <name type="common">Yeast</name>
    <name type="synonym">Saccharomyces castellii</name>
    <dbReference type="NCBI Taxonomy" id="27288"/>
    <lineage>
        <taxon>Eukaryota</taxon>
        <taxon>Fungi</taxon>
        <taxon>Dikarya</taxon>
        <taxon>Ascomycota</taxon>
        <taxon>Saccharomycotina</taxon>
        <taxon>Saccharomycetes</taxon>
        <taxon>Saccharomycetales</taxon>
        <taxon>Saccharomycetaceae</taxon>
        <taxon>Naumovozyma</taxon>
    </lineage>
</organism>
<name>G0VEZ0_NAUCA</name>
<dbReference type="GO" id="GO:0010458">
    <property type="term" value="P:exit from mitosis"/>
    <property type="evidence" value="ECO:0007669"/>
    <property type="project" value="EnsemblFungi"/>
</dbReference>
<proteinExistence type="inferred from homology"/>
<dbReference type="GO" id="GO:0005525">
    <property type="term" value="F:GTP binding"/>
    <property type="evidence" value="ECO:0007669"/>
    <property type="project" value="UniProtKB-KW"/>
</dbReference>
<gene>
    <name evidence="8" type="primary">NCAS0D00280</name>
    <name evidence="8" type="ordered locus">NCAS_0D00280</name>
</gene>
<evidence type="ECO:0000256" key="3">
    <source>
        <dbReference type="ARBA" id="ARBA00023134"/>
    </source>
</evidence>
<keyword evidence="5" id="KW-0175">Coiled coil</keyword>
<sequence length="548" mass="62521">MQASPVPPPSLLRRKKEHRRGITYTLLLCGNAGTGKTTFANNLLESNIFPHKFNNSDYMENSKLISDRIKIISPTKVVSFNSKNGIPSFMAEFDPDRSALESGITITSTSLEITGAPDENGNLNDDDTLLFNLINTHGINENLDDSLCFDETTSYLEQQFDTVLAEETRIRRNPRFEDTRVHIALYFIEPTGHGLREIDVELMKRISRYTNVLPIIAKADALTKDELKSFRKNIMEDVERFNVPVYKFELDPDDDDFEAIEENRILSSLQPFAIISSDTKNADGKYIREYPWGTIEIDDDKVSDLRVLKNVLFGSHLQEFKDTTQNLLYENYRADKLSTITQNGPIMTNEEEEEEEEAQENRDNKRHSTVPSLSNFASLINTGHFKSSQSLALSSDLPATPKIKHEDLSTDHESPIKQMSDEIRNENEQIIRNIKKESSPRLPNLADTPERTKLRNISETVPYVLRHERIIARQQKLEELEAQSAKELQKRIQELEKKAQDLKLRERLLKQQAQNGSASSLVSSSNPKTQLKKGDTYTDLNSIVSSRD</sequence>
<dbReference type="InterPro" id="IPR016491">
    <property type="entry name" value="Septin"/>
</dbReference>
<dbReference type="GO" id="GO:0032186">
    <property type="term" value="P:cellular bud neck septin ring organization"/>
    <property type="evidence" value="ECO:0007669"/>
    <property type="project" value="EnsemblFungi"/>
</dbReference>
<feature type="compositionally biased region" description="Polar residues" evidence="6">
    <location>
        <begin position="538"/>
        <end position="548"/>
    </location>
</feature>
<feature type="region of interest" description="Disordered" evidence="6">
    <location>
        <begin position="512"/>
        <end position="548"/>
    </location>
</feature>
<feature type="compositionally biased region" description="Acidic residues" evidence="6">
    <location>
        <begin position="349"/>
        <end position="358"/>
    </location>
</feature>
<dbReference type="GO" id="GO:0031105">
    <property type="term" value="C:septin complex"/>
    <property type="evidence" value="ECO:0007669"/>
    <property type="project" value="EnsemblFungi"/>
</dbReference>
<dbReference type="Pfam" id="PF00735">
    <property type="entry name" value="Septin"/>
    <property type="match status" value="1"/>
</dbReference>
<evidence type="ECO:0000256" key="6">
    <source>
        <dbReference type="SAM" id="MobiDB-lite"/>
    </source>
</evidence>
<dbReference type="AlphaFoldDB" id="G0VEZ0"/>
<evidence type="ECO:0000256" key="1">
    <source>
        <dbReference type="ARBA" id="ARBA00004266"/>
    </source>
</evidence>